<dbReference type="RefSeq" id="WP_069624152.1">
    <property type="nucleotide sequence ID" value="NZ_LPWD01000258.1"/>
</dbReference>
<protein>
    <recommendedName>
        <fullName evidence="5">SH3b domain-containing protein</fullName>
    </recommendedName>
</protein>
<evidence type="ECO:0000256" key="1">
    <source>
        <dbReference type="SAM" id="MobiDB-lite"/>
    </source>
</evidence>
<evidence type="ECO:0000256" key="2">
    <source>
        <dbReference type="SAM" id="SignalP"/>
    </source>
</evidence>
<dbReference type="OrthoDB" id="8451040at2"/>
<keyword evidence="2" id="KW-0732">Signal</keyword>
<proteinExistence type="predicted"/>
<accession>A0A1E3WA18</accession>
<dbReference type="EMBL" id="LPWD01000258">
    <property type="protein sequence ID" value="ODS02649.1"/>
    <property type="molecule type" value="Genomic_DNA"/>
</dbReference>
<comment type="caution">
    <text evidence="3">The sequence shown here is derived from an EMBL/GenBank/DDBJ whole genome shotgun (WGS) entry which is preliminary data.</text>
</comment>
<reference evidence="3 4" key="1">
    <citation type="journal article" date="2016" name="Environ. Microbiol.">
        <title>New Methyloceanibacter diversity from North Sea sediments includes methanotroph containing solely the soluble methane monooxygenase.</title>
        <authorList>
            <person name="Vekeman B."/>
            <person name="Kerckhof F.M."/>
            <person name="Cremers G."/>
            <person name="de Vos P."/>
            <person name="Vandamme P."/>
            <person name="Boon N."/>
            <person name="Op den Camp H.J."/>
            <person name="Heylen K."/>
        </authorList>
    </citation>
    <scope>NUCLEOTIDE SEQUENCE [LARGE SCALE GENOMIC DNA]</scope>
    <source>
        <strain evidence="3 4">R-67177</strain>
    </source>
</reference>
<keyword evidence="4" id="KW-1185">Reference proteome</keyword>
<evidence type="ECO:0000313" key="4">
    <source>
        <dbReference type="Proteomes" id="UP000095042"/>
    </source>
</evidence>
<feature type="region of interest" description="Disordered" evidence="1">
    <location>
        <begin position="131"/>
        <end position="152"/>
    </location>
</feature>
<feature type="signal peptide" evidence="2">
    <location>
        <begin position="1"/>
        <end position="23"/>
    </location>
</feature>
<evidence type="ECO:0008006" key="5">
    <source>
        <dbReference type="Google" id="ProtNLM"/>
    </source>
</evidence>
<organism evidence="3 4">
    <name type="scientific">Methyloceanibacter marginalis</name>
    <dbReference type="NCBI Taxonomy" id="1774971"/>
    <lineage>
        <taxon>Bacteria</taxon>
        <taxon>Pseudomonadati</taxon>
        <taxon>Pseudomonadota</taxon>
        <taxon>Alphaproteobacteria</taxon>
        <taxon>Hyphomicrobiales</taxon>
        <taxon>Hyphomicrobiaceae</taxon>
        <taxon>Methyloceanibacter</taxon>
    </lineage>
</organism>
<dbReference type="AlphaFoldDB" id="A0A1E3WA18"/>
<name>A0A1E3WA18_9HYPH</name>
<sequence>MMTSLKIAILLTAGLVLPGTALAATAVATRPASIHATPSVDAKVLGLIGVSQTVDAKGCKKGWCQVAGGYVQTSYLRFIRVRKGEENAYDYNVPLALPPYGYTPGFWGYGGRRYYDQFGNYAKYGQRGYAGPPSEFDTQPVETRRRGLFGPR</sequence>
<evidence type="ECO:0000313" key="3">
    <source>
        <dbReference type="EMBL" id="ODS02649.1"/>
    </source>
</evidence>
<dbReference type="Proteomes" id="UP000095042">
    <property type="component" value="Unassembled WGS sequence"/>
</dbReference>
<gene>
    <name evidence="3" type="ORF">AUC71_14195</name>
</gene>
<feature type="chain" id="PRO_5009139134" description="SH3b domain-containing protein" evidence="2">
    <location>
        <begin position="24"/>
        <end position="152"/>
    </location>
</feature>